<sequence>MFDPDDSDECDALLQSVLRTSKDIQTKVRNVEDSMDQLRAVTGPYMDLSNSLKKLTERNQQHRRTINHLKSQNQALQAENSKMTESLSIAANEKKYTENSLATAQAEKINMQTQVSTLIREREGLLKMQTDTTQQIASMRTVEHEMSTKITRLNEEKRAQSTYIDDLKKQRLDDQKAESERQYSQKLQCEVQEYEMKHRQMKKTFESALKEAELETKKLAAERNEWFAKYNQLASDLEERKRRLNADVQKLLSEKWQEMMRSFNRHQASQNTRDANLMIRRPENLASKFMEELIGSSASDSSVFAHDQNDVPENAENVPPAPRASKKRSASAGLSGRQPLIQDVVGKVVSSHVNPRAFQSNTQQRNRAPPRNPFLPSRNQNQ</sequence>
<proteinExistence type="predicted"/>
<feature type="coiled-coil region" evidence="1">
    <location>
        <begin position="150"/>
        <end position="254"/>
    </location>
</feature>
<dbReference type="WBParaSite" id="jg18730">
    <property type="protein sequence ID" value="jg18730"/>
    <property type="gene ID" value="jg18730"/>
</dbReference>
<dbReference type="AlphaFoldDB" id="A0A915DEZ3"/>
<feature type="coiled-coil region" evidence="1">
    <location>
        <begin position="45"/>
        <end position="121"/>
    </location>
</feature>
<evidence type="ECO:0000313" key="3">
    <source>
        <dbReference type="Proteomes" id="UP000887574"/>
    </source>
</evidence>
<dbReference type="Proteomes" id="UP000887574">
    <property type="component" value="Unplaced"/>
</dbReference>
<feature type="region of interest" description="Disordered" evidence="2">
    <location>
        <begin position="310"/>
        <end position="382"/>
    </location>
</feature>
<organism evidence="3 4">
    <name type="scientific">Ditylenchus dipsaci</name>
    <dbReference type="NCBI Taxonomy" id="166011"/>
    <lineage>
        <taxon>Eukaryota</taxon>
        <taxon>Metazoa</taxon>
        <taxon>Ecdysozoa</taxon>
        <taxon>Nematoda</taxon>
        <taxon>Chromadorea</taxon>
        <taxon>Rhabditida</taxon>
        <taxon>Tylenchina</taxon>
        <taxon>Tylenchomorpha</taxon>
        <taxon>Sphaerularioidea</taxon>
        <taxon>Anguinidae</taxon>
        <taxon>Anguininae</taxon>
        <taxon>Ditylenchus</taxon>
    </lineage>
</organism>
<evidence type="ECO:0000313" key="4">
    <source>
        <dbReference type="WBParaSite" id="jg18730"/>
    </source>
</evidence>
<feature type="compositionally biased region" description="Polar residues" evidence="2">
    <location>
        <begin position="351"/>
        <end position="366"/>
    </location>
</feature>
<name>A0A915DEZ3_9BILA</name>
<protein>
    <submittedName>
        <fullName evidence="4">SWI5-dependent HO expression protein 3</fullName>
    </submittedName>
</protein>
<evidence type="ECO:0000256" key="2">
    <source>
        <dbReference type="SAM" id="MobiDB-lite"/>
    </source>
</evidence>
<evidence type="ECO:0000256" key="1">
    <source>
        <dbReference type="SAM" id="Coils"/>
    </source>
</evidence>
<keyword evidence="3" id="KW-1185">Reference proteome</keyword>
<accession>A0A915DEZ3</accession>
<reference evidence="4" key="1">
    <citation type="submission" date="2022-11" db="UniProtKB">
        <authorList>
            <consortium name="WormBaseParasite"/>
        </authorList>
    </citation>
    <scope>IDENTIFICATION</scope>
</reference>
<keyword evidence="1" id="KW-0175">Coiled coil</keyword>